<evidence type="ECO:0000256" key="6">
    <source>
        <dbReference type="HAMAP-Rule" id="MF_01369"/>
    </source>
</evidence>
<sequence>MMREKLFDVLRSPLVTEKTARANQENQYAFRVATTATKAEIKAAVEQLFSVNVMAVQTLNVAGKARRFRGVAGRRADWKKAYVTLAEGQAIDLGQAN</sequence>
<dbReference type="AlphaFoldDB" id="D0KXH4"/>
<dbReference type="SUPFAM" id="SSF54189">
    <property type="entry name" value="Ribosomal proteins S24e, L23 and L15e"/>
    <property type="match status" value="1"/>
</dbReference>
<evidence type="ECO:0000256" key="4">
    <source>
        <dbReference type="ARBA" id="ARBA00022980"/>
    </source>
</evidence>
<dbReference type="NCBIfam" id="NF004360">
    <property type="entry name" value="PRK05738.1-5"/>
    <property type="match status" value="1"/>
</dbReference>
<evidence type="ECO:0000256" key="2">
    <source>
        <dbReference type="ARBA" id="ARBA00022730"/>
    </source>
</evidence>
<dbReference type="NCBIfam" id="NF004363">
    <property type="entry name" value="PRK05738.2-4"/>
    <property type="match status" value="1"/>
</dbReference>
<dbReference type="Proteomes" id="UP000009102">
    <property type="component" value="Chromosome"/>
</dbReference>
<dbReference type="InterPro" id="IPR012677">
    <property type="entry name" value="Nucleotide-bd_a/b_plait_sf"/>
</dbReference>
<evidence type="ECO:0000256" key="5">
    <source>
        <dbReference type="ARBA" id="ARBA00023274"/>
    </source>
</evidence>
<keyword evidence="2 6" id="KW-0699">rRNA-binding</keyword>
<protein>
    <recommendedName>
        <fullName evidence="6">Large ribosomal subunit protein uL23</fullName>
    </recommendedName>
</protein>
<dbReference type="STRING" id="555778.Hneap_0325"/>
<dbReference type="HAMAP" id="MF_01369_B">
    <property type="entry name" value="Ribosomal_uL23_B"/>
    <property type="match status" value="1"/>
</dbReference>
<dbReference type="GO" id="GO:0019843">
    <property type="term" value="F:rRNA binding"/>
    <property type="evidence" value="ECO:0007669"/>
    <property type="project" value="UniProtKB-UniRule"/>
</dbReference>
<dbReference type="InterPro" id="IPR013025">
    <property type="entry name" value="Ribosomal_uL23-like"/>
</dbReference>
<proteinExistence type="inferred from homology"/>
<dbReference type="GO" id="GO:0005840">
    <property type="term" value="C:ribosome"/>
    <property type="evidence" value="ECO:0007669"/>
    <property type="project" value="UniProtKB-KW"/>
</dbReference>
<evidence type="ECO:0000256" key="1">
    <source>
        <dbReference type="ARBA" id="ARBA00006700"/>
    </source>
</evidence>
<dbReference type="KEGG" id="hna:Hneap_0325"/>
<comment type="function">
    <text evidence="6">One of the early assembly proteins it binds 23S rRNA. One of the proteins that surrounds the polypeptide exit tunnel on the outside of the ribosome. Forms the main docking site for trigger factor binding to the ribosome.</text>
</comment>
<gene>
    <name evidence="6" type="primary">rplW</name>
    <name evidence="7" type="ordered locus">Hneap_0325</name>
</gene>
<keyword evidence="4 6" id="KW-0689">Ribosomal protein</keyword>
<dbReference type="GO" id="GO:0006412">
    <property type="term" value="P:translation"/>
    <property type="evidence" value="ECO:0007669"/>
    <property type="project" value="UniProtKB-UniRule"/>
</dbReference>
<dbReference type="GO" id="GO:0003735">
    <property type="term" value="F:structural constituent of ribosome"/>
    <property type="evidence" value="ECO:0007669"/>
    <property type="project" value="InterPro"/>
</dbReference>
<dbReference type="EMBL" id="CP001801">
    <property type="protein sequence ID" value="ACX95188.1"/>
    <property type="molecule type" value="Genomic_DNA"/>
</dbReference>
<evidence type="ECO:0000256" key="3">
    <source>
        <dbReference type="ARBA" id="ARBA00022884"/>
    </source>
</evidence>
<accession>D0KXH4</accession>
<keyword evidence="8" id="KW-1185">Reference proteome</keyword>
<dbReference type="Gene3D" id="3.30.70.330">
    <property type="match status" value="1"/>
</dbReference>
<dbReference type="GO" id="GO:1990904">
    <property type="term" value="C:ribonucleoprotein complex"/>
    <property type="evidence" value="ECO:0007669"/>
    <property type="project" value="UniProtKB-KW"/>
</dbReference>
<dbReference type="OrthoDB" id="9793353at2"/>
<comment type="similarity">
    <text evidence="1 6">Belongs to the universal ribosomal protein uL23 family.</text>
</comment>
<keyword evidence="5 6" id="KW-0687">Ribonucleoprotein</keyword>
<dbReference type="NCBIfam" id="NF004366">
    <property type="entry name" value="PRK05738.3-2"/>
    <property type="match status" value="1"/>
</dbReference>
<name>D0KXH4_HALNC</name>
<dbReference type="PANTHER" id="PTHR11620">
    <property type="entry name" value="60S RIBOSOMAL PROTEIN L23A"/>
    <property type="match status" value="1"/>
</dbReference>
<dbReference type="NCBIfam" id="NF004359">
    <property type="entry name" value="PRK05738.1-3"/>
    <property type="match status" value="1"/>
</dbReference>
<dbReference type="FunFam" id="3.30.70.330:FF:000001">
    <property type="entry name" value="50S ribosomal protein L23"/>
    <property type="match status" value="1"/>
</dbReference>
<evidence type="ECO:0000313" key="8">
    <source>
        <dbReference type="Proteomes" id="UP000009102"/>
    </source>
</evidence>
<reference evidence="7 8" key="1">
    <citation type="submission" date="2009-10" db="EMBL/GenBank/DDBJ databases">
        <title>Complete sequence of Halothiobacillus neapolitanus c2.</title>
        <authorList>
            <consortium name="US DOE Joint Genome Institute"/>
            <person name="Lucas S."/>
            <person name="Copeland A."/>
            <person name="Lapidus A."/>
            <person name="Glavina del Rio T."/>
            <person name="Tice H."/>
            <person name="Bruce D."/>
            <person name="Goodwin L."/>
            <person name="Pitluck S."/>
            <person name="Davenport K."/>
            <person name="Brettin T."/>
            <person name="Detter J.C."/>
            <person name="Han C."/>
            <person name="Tapia R."/>
            <person name="Larimer F."/>
            <person name="Land M."/>
            <person name="Hauser L."/>
            <person name="Kyrpides N."/>
            <person name="Mikhailova N."/>
            <person name="Kerfeld C."/>
            <person name="Cannon G."/>
            <person name="Heinhort S."/>
        </authorList>
    </citation>
    <scope>NUCLEOTIDE SEQUENCE [LARGE SCALE GENOMIC DNA]</scope>
    <source>
        <strain evidence="8">ATCC 23641 / c2</strain>
    </source>
</reference>
<dbReference type="HOGENOM" id="CLU_037562_3_1_6"/>
<comment type="subunit">
    <text evidence="6">Part of the 50S ribosomal subunit. Contacts protein L29, and trigger factor when it is bound to the ribosome.</text>
</comment>
<evidence type="ECO:0000313" key="7">
    <source>
        <dbReference type="EMBL" id="ACX95188.1"/>
    </source>
</evidence>
<dbReference type="eggNOG" id="COG0089">
    <property type="taxonomic scope" value="Bacteria"/>
</dbReference>
<dbReference type="Pfam" id="PF00276">
    <property type="entry name" value="Ribosomal_L23"/>
    <property type="match status" value="1"/>
</dbReference>
<organism evidence="7 8">
    <name type="scientific">Halothiobacillus neapolitanus (strain ATCC 23641 / DSM 15147 / CIP 104769 / NCIMB 8539 / c2)</name>
    <name type="common">Thiobacillus neapolitanus</name>
    <dbReference type="NCBI Taxonomy" id="555778"/>
    <lineage>
        <taxon>Bacteria</taxon>
        <taxon>Pseudomonadati</taxon>
        <taxon>Pseudomonadota</taxon>
        <taxon>Gammaproteobacteria</taxon>
        <taxon>Chromatiales</taxon>
        <taxon>Halothiobacillaceae</taxon>
        <taxon>Halothiobacillus</taxon>
    </lineage>
</organism>
<dbReference type="InterPro" id="IPR012678">
    <property type="entry name" value="Ribosomal_uL23/eL15/eS24_sf"/>
</dbReference>
<keyword evidence="3 6" id="KW-0694">RNA-binding</keyword>